<evidence type="ECO:0000313" key="1">
    <source>
        <dbReference type="EMBL" id="MBG6064616.1"/>
    </source>
</evidence>
<evidence type="ECO:0008006" key="3">
    <source>
        <dbReference type="Google" id="ProtNLM"/>
    </source>
</evidence>
<gene>
    <name evidence="1" type="ORF">IW248_000903</name>
</gene>
<name>A0ABS0JDL3_9ACTN</name>
<comment type="caution">
    <text evidence="1">The sequence shown here is derived from an EMBL/GenBank/DDBJ whole genome shotgun (WGS) entry which is preliminary data.</text>
</comment>
<evidence type="ECO:0000313" key="2">
    <source>
        <dbReference type="Proteomes" id="UP000614915"/>
    </source>
</evidence>
<organism evidence="1 2">
    <name type="scientific">Micromonospora ureilytica</name>
    <dbReference type="NCBI Taxonomy" id="709868"/>
    <lineage>
        <taxon>Bacteria</taxon>
        <taxon>Bacillati</taxon>
        <taxon>Actinomycetota</taxon>
        <taxon>Actinomycetes</taxon>
        <taxon>Micromonosporales</taxon>
        <taxon>Micromonosporaceae</taxon>
        <taxon>Micromonospora</taxon>
    </lineage>
</organism>
<reference evidence="1 2" key="1">
    <citation type="submission" date="2020-11" db="EMBL/GenBank/DDBJ databases">
        <title>Sequencing the genomes of 1000 actinobacteria strains.</title>
        <authorList>
            <person name="Klenk H.-P."/>
        </authorList>
    </citation>
    <scope>NUCLEOTIDE SEQUENCE [LARGE SCALE GENOMIC DNA]</scope>
    <source>
        <strain evidence="1 2">DSM 101692</strain>
    </source>
</reference>
<dbReference type="Proteomes" id="UP000614915">
    <property type="component" value="Unassembled WGS sequence"/>
</dbReference>
<dbReference type="RefSeq" id="WP_196925786.1">
    <property type="nucleotide sequence ID" value="NZ_CP108567.1"/>
</dbReference>
<keyword evidence="2" id="KW-1185">Reference proteome</keyword>
<dbReference type="EMBL" id="JADOTX010000001">
    <property type="protein sequence ID" value="MBG6064616.1"/>
    <property type="molecule type" value="Genomic_DNA"/>
</dbReference>
<protein>
    <recommendedName>
        <fullName evidence="3">DUF4352 domain-containing protein</fullName>
    </recommendedName>
</protein>
<proteinExistence type="predicted"/>
<sequence>MTDLSKWTVAARRCEVLDRPLPVTEKIVGSRITITAGSLAIAVTMALTACGSLDRSPDPGGGSKELKETVGATAGTPEKLGAPIGSQDIQISDSGKLFLVRVELYPLRRDQGFVTVNVRLTRTDATDNRDRWQIASAFQGDTIALAFSGVTLIDRKNRKRHLVARSGDQDAKPSQVEYLASSGLASVFVQAGQSVDLYAMFGAPPDDVTAVDVVIPRVPVFENVPLA</sequence>
<accession>A0ABS0JDL3</accession>